<evidence type="ECO:0000259" key="12">
    <source>
        <dbReference type="Pfam" id="PF24499"/>
    </source>
</evidence>
<dbReference type="Pfam" id="PF24501">
    <property type="entry name" value="Ig_TMEM131L_5"/>
    <property type="match status" value="1"/>
</dbReference>
<dbReference type="InterPro" id="IPR055436">
    <property type="entry name" value="Ig_TMEM131L_4"/>
</dbReference>
<evidence type="ECO:0000313" key="15">
    <source>
        <dbReference type="Proteomes" id="UP001209878"/>
    </source>
</evidence>
<evidence type="ECO:0000259" key="9">
    <source>
        <dbReference type="Pfam" id="PF12371"/>
    </source>
</evidence>
<comment type="subcellular location">
    <subcellularLocation>
        <location evidence="1">Membrane</location>
        <topology evidence="1">Single-pass type I membrane protein</topology>
    </subcellularLocation>
</comment>
<dbReference type="InterPro" id="IPR055435">
    <property type="entry name" value="Ig_TMEM131L_3"/>
</dbReference>
<evidence type="ECO:0000256" key="2">
    <source>
        <dbReference type="ARBA" id="ARBA00006682"/>
    </source>
</evidence>
<evidence type="ECO:0000256" key="4">
    <source>
        <dbReference type="ARBA" id="ARBA00022729"/>
    </source>
</evidence>
<dbReference type="InterPro" id="IPR055437">
    <property type="entry name" value="TMEM131L_Ig_5"/>
</dbReference>
<protein>
    <recommendedName>
        <fullName evidence="16">Transmembrane protein 131</fullName>
    </recommendedName>
</protein>
<dbReference type="Pfam" id="PF24499">
    <property type="entry name" value="Ig_TMEM131L_4"/>
    <property type="match status" value="1"/>
</dbReference>
<feature type="compositionally biased region" description="Basic and acidic residues" evidence="7">
    <location>
        <begin position="1324"/>
        <end position="1333"/>
    </location>
</feature>
<evidence type="ECO:0008006" key="16">
    <source>
        <dbReference type="Google" id="ProtNLM"/>
    </source>
</evidence>
<feature type="region of interest" description="Disordered" evidence="7">
    <location>
        <begin position="1485"/>
        <end position="1518"/>
    </location>
</feature>
<dbReference type="InterPro" id="IPR022113">
    <property type="entry name" value="TMEM131L_N"/>
</dbReference>
<gene>
    <name evidence="14" type="ORF">NP493_1096g00015</name>
</gene>
<feature type="domain" description="TMEM131L fifth Ig-like" evidence="13">
    <location>
        <begin position="905"/>
        <end position="970"/>
    </location>
</feature>
<proteinExistence type="inferred from homology"/>
<dbReference type="GO" id="GO:0016020">
    <property type="term" value="C:membrane"/>
    <property type="evidence" value="ECO:0007669"/>
    <property type="project" value="UniProtKB-SubCell"/>
</dbReference>
<evidence type="ECO:0000256" key="3">
    <source>
        <dbReference type="ARBA" id="ARBA00022692"/>
    </source>
</evidence>
<dbReference type="EMBL" id="JAODUO010001095">
    <property type="protein sequence ID" value="KAK2171168.1"/>
    <property type="molecule type" value="Genomic_DNA"/>
</dbReference>
<dbReference type="PANTHER" id="PTHR22050:SF0">
    <property type="entry name" value="TRANSMEMBRANE PROTEIN 131 HOMOLOG"/>
    <property type="match status" value="1"/>
</dbReference>
<dbReference type="Proteomes" id="UP001209878">
    <property type="component" value="Unassembled WGS sequence"/>
</dbReference>
<feature type="region of interest" description="Disordered" evidence="7">
    <location>
        <begin position="1187"/>
        <end position="1206"/>
    </location>
</feature>
<feature type="region of interest" description="Disordered" evidence="7">
    <location>
        <begin position="1218"/>
        <end position="1259"/>
    </location>
</feature>
<evidence type="ECO:0000256" key="1">
    <source>
        <dbReference type="ARBA" id="ARBA00004479"/>
    </source>
</evidence>
<name>A0AAD9KGF6_RIDPI</name>
<evidence type="ECO:0000256" key="8">
    <source>
        <dbReference type="SAM" id="Phobius"/>
    </source>
</evidence>
<feature type="compositionally biased region" description="Pro residues" evidence="7">
    <location>
        <begin position="1501"/>
        <end position="1514"/>
    </location>
</feature>
<evidence type="ECO:0000259" key="11">
    <source>
        <dbReference type="Pfam" id="PF24498"/>
    </source>
</evidence>
<organism evidence="14 15">
    <name type="scientific">Ridgeia piscesae</name>
    <name type="common">Tubeworm</name>
    <dbReference type="NCBI Taxonomy" id="27915"/>
    <lineage>
        <taxon>Eukaryota</taxon>
        <taxon>Metazoa</taxon>
        <taxon>Spiralia</taxon>
        <taxon>Lophotrochozoa</taxon>
        <taxon>Annelida</taxon>
        <taxon>Polychaeta</taxon>
        <taxon>Sedentaria</taxon>
        <taxon>Canalipalpata</taxon>
        <taxon>Sabellida</taxon>
        <taxon>Siboglinidae</taxon>
        <taxon>Ridgeia</taxon>
    </lineage>
</organism>
<feature type="domain" description="TMEM131 second Ig-like" evidence="10">
    <location>
        <begin position="85"/>
        <end position="174"/>
    </location>
</feature>
<feature type="compositionally biased region" description="Basic residues" evidence="7">
    <location>
        <begin position="1366"/>
        <end position="1376"/>
    </location>
</feature>
<evidence type="ECO:0000313" key="14">
    <source>
        <dbReference type="EMBL" id="KAK2171168.1"/>
    </source>
</evidence>
<evidence type="ECO:0000256" key="7">
    <source>
        <dbReference type="SAM" id="MobiDB-lite"/>
    </source>
</evidence>
<feature type="region of interest" description="Disordered" evidence="7">
    <location>
        <begin position="1115"/>
        <end position="1173"/>
    </location>
</feature>
<keyword evidence="3 8" id="KW-0812">Transmembrane</keyword>
<evidence type="ECO:0000259" key="13">
    <source>
        <dbReference type="Pfam" id="PF24501"/>
    </source>
</evidence>
<feature type="compositionally biased region" description="Basic residues" evidence="7">
    <location>
        <begin position="1307"/>
        <end position="1323"/>
    </location>
</feature>
<comment type="similarity">
    <text evidence="2">Belongs to the TMEM131 family.</text>
</comment>
<accession>A0AAD9KGF6</accession>
<keyword evidence="6 8" id="KW-0472">Membrane</keyword>
<keyword evidence="5 8" id="KW-1133">Transmembrane helix</keyword>
<feature type="compositionally biased region" description="Polar residues" evidence="7">
    <location>
        <begin position="1124"/>
        <end position="1146"/>
    </location>
</feature>
<sequence length="1914" mass="210491">MPHMEEVTIHNPDTQNSLHLFSISGSTLHFHCSFFQHKAVPPSGNTTFEVVFLARQDGNVENTLYIHTSQGSFKYQVFGVGVPNPYRVRPFLGAKVPLNSSFSPLINLHNPHSSTLQVEEIYTSGDDLHLELPTGEREATKDMWEIPPYETKPIMKASFIARLESNHTVFIRIRTNKEKLHQKLVLPVEVEVTSAPGLFSPLEMLDFGMLRTLDEPKTLRLKLMNSGNKHIHITNVTISPPNSAISIDFRPIALKPDVLLPVTVAFISFSASKALDPKQWSGKIIVRSKHNEYKICIPYQTNVLHGSLVYERNKTMFYTGWPIFDNVTHQLPITNTFNFTVVIYNVSLPGDARLSFSIKNFVKPVAIPVQQTLPVLTLTFHPNRSNLHFSTFLFLHTNVSLFKIPLLVYNGHLKVVHHRPEIFRGQLDFGTLGMRESRNMTFTLRNENPVEIFLEQFRVNLNGTQVQFLGSEKGNGTTLTRLQNTSGVDMHPLILKPHHFAVFSVNLVSPSTEGAFASDIVIVTQFQNVYIPVTLRTVEGSLNAVPGMLLFEHCFPGKICSRELRIHSSFKHFLEVRDVFFSPNDTRFYYVPPSASKTVFLQPQKTNHIGKIYFNMKKECEEDCFVGLPTSIPAGHHWLLGATLDTDVADIDQYLYTRFHQKWDVLSQAEQTIINMTIQLDTNEVRGFLFSAQTHLHWPSISRSSKIKFPLTQIGNTSFSEFVVENPGDVPVIVQVLPLSLYPNPQMLLDLVGSSISYELAEDSETNEQDIFVLPDLGDLQMSGTGVKSRKSIENTLGVTPHRHSLSMILDGGAKIHVRVGFRPKDDLFHSSLIIIRNNLTIVETVVIQGQGGCGELRFGNRKASSMSPLLFDMTEKHLKYCDKKRHSKSIPPNFTVRGTFTARNVGQLPFYVHGFSINDSPCEGYGFKVLECHGFELAPNSSKKIDIAFTPDFTMSRVVRMLKMSTSLGPVMNFTLQASVPVHMLSKCTSALPRPTWEPLIYYSTVCAMVILLFGVLVAAYFDADRIIAADIVKRHLKQLGIGSSPQGFDKSKIFDLKTIAGVRTTEVSNNKAAMRQTMTEMDNGHISPPTDSITVMVPKKKLWTSFLTALPSSLSSRKSPSVTDGSQRNTRPDIKSSNSGNNLKSMAATATKPSDDTKTPATSSKEPSMTASLSFADKIPRLFQFTGSKKQPPKAAATSKPAVAKKDDLIADQLDKSSIQHQQQQQQQQRIVNNNNINKRKLNEQEIKSSGQSRLSASEKARLLASLATLKKADNPQEIEVPSTLTELTFMNVVDDFEDKTRDAAKKKHSAKKHDERKRRERLLELEKEETSSTTTESSGVDPDDKNFTVRDTTPDQPQPTKTQKLKKRNKKEKKLTTEEVPGAAANEEEFIITSKSKAHKKIKIDPKNAFGGNILRPSTLELPYTTKLEVEAAAAAARDEQNKDAVSSASLLADAALRKQIKAKKVKVAPLAVAKSTLPWQPAPWPDVAVDDQHSSDSPPPLWDSPSPTPQPGDLSELALQTEQFSKKLGKMAPVSTSNPVGGSTSGLADVTEAGSGASYSGIVNEDMATTASVTGGSVKASINITSTTDTVGNLGQTFAFPRPTASNAVSPRVSLMSNELKHPGTIGTKACGVVKPTSPVIGSLRRTNPWNPNPGSPVTPDSLLAANMQPNVDPSTNSTYIGTAPNSVFNGLQNGEDWPGFGMATIPADSLWDSSMCHNDPWSLPAERVSPVTKPTTSSWEALGVTASVTPTWAALPPSIWGNGATSVTDTLQYIDTGVGGATAWSHHLRYVAHHRHLVMSPTTSSWEALGVTASVTPTWAALPPSIWGNGATSVTDTLQYIDTGVGGRNSMEPSPEIRGTPSPPSDVGGFDPFSTMGNIWNPTCGGATSRRGNSGSPWGFPPKPDHMMD</sequence>
<feature type="region of interest" description="Disordered" evidence="7">
    <location>
        <begin position="1848"/>
        <end position="1914"/>
    </location>
</feature>
<comment type="caution">
    <text evidence="14">The sequence shown here is derived from an EMBL/GenBank/DDBJ whole genome shotgun (WGS) entry which is preliminary data.</text>
</comment>
<dbReference type="InterPro" id="IPR056311">
    <property type="entry name" value="TMEM131_Ig_2"/>
</dbReference>
<dbReference type="Pfam" id="PF24498">
    <property type="entry name" value="Ig_TMEM131L_3"/>
    <property type="match status" value="1"/>
</dbReference>
<feature type="compositionally biased region" description="Low complexity" evidence="7">
    <location>
        <begin position="1222"/>
        <end position="1239"/>
    </location>
</feature>
<dbReference type="InterPro" id="IPR039877">
    <property type="entry name" value="TMEM131-like"/>
</dbReference>
<feature type="transmembrane region" description="Helical" evidence="8">
    <location>
        <begin position="1001"/>
        <end position="1023"/>
    </location>
</feature>
<dbReference type="Pfam" id="PF12371">
    <property type="entry name" value="TMEM131_like_N"/>
    <property type="match status" value="1"/>
</dbReference>
<keyword evidence="4" id="KW-0732">Signal</keyword>
<keyword evidence="15" id="KW-1185">Reference proteome</keyword>
<feature type="region of interest" description="Disordered" evidence="7">
    <location>
        <begin position="1306"/>
        <end position="1384"/>
    </location>
</feature>
<feature type="domain" description="TMEM131L third Ig-like" evidence="11">
    <location>
        <begin position="327"/>
        <end position="409"/>
    </location>
</feature>
<feature type="compositionally biased region" description="Polar residues" evidence="7">
    <location>
        <begin position="1161"/>
        <end position="1173"/>
    </location>
</feature>
<evidence type="ECO:0000256" key="5">
    <source>
        <dbReference type="ARBA" id="ARBA00022989"/>
    </source>
</evidence>
<evidence type="ECO:0000259" key="10">
    <source>
        <dbReference type="Pfam" id="PF24495"/>
    </source>
</evidence>
<dbReference type="PANTHER" id="PTHR22050">
    <property type="entry name" value="RW1 PROTEIN HOMOLOG"/>
    <property type="match status" value="1"/>
</dbReference>
<feature type="domain" description="TMEM131L fourth Ig-like" evidence="12">
    <location>
        <begin position="707"/>
        <end position="852"/>
    </location>
</feature>
<evidence type="ECO:0000256" key="6">
    <source>
        <dbReference type="ARBA" id="ARBA00023136"/>
    </source>
</evidence>
<dbReference type="Pfam" id="PF24495">
    <property type="entry name" value="Ig_TMEM131_2"/>
    <property type="match status" value="1"/>
</dbReference>
<feature type="domain" description="Transmembrane protein 131-like N-terminal" evidence="9">
    <location>
        <begin position="2"/>
        <end position="68"/>
    </location>
</feature>
<reference evidence="14" key="1">
    <citation type="journal article" date="2023" name="Mol. Biol. Evol.">
        <title>Third-Generation Sequencing Reveals the Adaptive Role of the Epigenome in Three Deep-Sea Polychaetes.</title>
        <authorList>
            <person name="Perez M."/>
            <person name="Aroh O."/>
            <person name="Sun Y."/>
            <person name="Lan Y."/>
            <person name="Juniper S.K."/>
            <person name="Young C.R."/>
            <person name="Angers B."/>
            <person name="Qian P.Y."/>
        </authorList>
    </citation>
    <scope>NUCLEOTIDE SEQUENCE</scope>
    <source>
        <strain evidence="14">R07B-5</strain>
    </source>
</reference>